<reference evidence="3 4" key="1">
    <citation type="journal article" date="2019" name="Nat. Ecol. Evol.">
        <title>Megaphylogeny resolves global patterns of mushroom evolution.</title>
        <authorList>
            <person name="Varga T."/>
            <person name="Krizsan K."/>
            <person name="Foldi C."/>
            <person name="Dima B."/>
            <person name="Sanchez-Garcia M."/>
            <person name="Sanchez-Ramirez S."/>
            <person name="Szollosi G.J."/>
            <person name="Szarkandi J.G."/>
            <person name="Papp V."/>
            <person name="Albert L."/>
            <person name="Andreopoulos W."/>
            <person name="Angelini C."/>
            <person name="Antonin V."/>
            <person name="Barry K.W."/>
            <person name="Bougher N.L."/>
            <person name="Buchanan P."/>
            <person name="Buyck B."/>
            <person name="Bense V."/>
            <person name="Catcheside P."/>
            <person name="Chovatia M."/>
            <person name="Cooper J."/>
            <person name="Damon W."/>
            <person name="Desjardin D."/>
            <person name="Finy P."/>
            <person name="Geml J."/>
            <person name="Haridas S."/>
            <person name="Hughes K."/>
            <person name="Justo A."/>
            <person name="Karasinski D."/>
            <person name="Kautmanova I."/>
            <person name="Kiss B."/>
            <person name="Kocsube S."/>
            <person name="Kotiranta H."/>
            <person name="LaButti K.M."/>
            <person name="Lechner B.E."/>
            <person name="Liimatainen K."/>
            <person name="Lipzen A."/>
            <person name="Lukacs Z."/>
            <person name="Mihaltcheva S."/>
            <person name="Morgado L.N."/>
            <person name="Niskanen T."/>
            <person name="Noordeloos M.E."/>
            <person name="Ohm R.A."/>
            <person name="Ortiz-Santana B."/>
            <person name="Ovrebo C."/>
            <person name="Racz N."/>
            <person name="Riley R."/>
            <person name="Savchenko A."/>
            <person name="Shiryaev A."/>
            <person name="Soop K."/>
            <person name="Spirin V."/>
            <person name="Szebenyi C."/>
            <person name="Tomsovsky M."/>
            <person name="Tulloss R.E."/>
            <person name="Uehling J."/>
            <person name="Grigoriev I.V."/>
            <person name="Vagvolgyi C."/>
            <person name="Papp T."/>
            <person name="Martin F.M."/>
            <person name="Miettinen O."/>
            <person name="Hibbett D.S."/>
            <person name="Nagy L.G."/>
        </authorList>
    </citation>
    <scope>NUCLEOTIDE SEQUENCE [LARGE SCALE GENOMIC DNA]</scope>
    <source>
        <strain evidence="3 4">FP101781</strain>
    </source>
</reference>
<dbReference type="EMBL" id="QPFP01000039">
    <property type="protein sequence ID" value="TEB27540.1"/>
    <property type="molecule type" value="Genomic_DNA"/>
</dbReference>
<feature type="region of interest" description="Disordered" evidence="1">
    <location>
        <begin position="133"/>
        <end position="157"/>
    </location>
</feature>
<dbReference type="Proteomes" id="UP000298030">
    <property type="component" value="Unassembled WGS sequence"/>
</dbReference>
<evidence type="ECO:0000256" key="2">
    <source>
        <dbReference type="SAM" id="SignalP"/>
    </source>
</evidence>
<proteinExistence type="predicted"/>
<gene>
    <name evidence="3" type="ORF">FA13DRAFT_874048</name>
</gene>
<name>A0A4Y7T088_COPMI</name>
<comment type="caution">
    <text evidence="3">The sequence shown here is derived from an EMBL/GenBank/DDBJ whole genome shotgun (WGS) entry which is preliminary data.</text>
</comment>
<evidence type="ECO:0000256" key="1">
    <source>
        <dbReference type="SAM" id="MobiDB-lite"/>
    </source>
</evidence>
<sequence length="375" mass="37993">MINKGTSLTILRGLVISIFVSHAAAAVASTTPQPTSTTPPPYACPTELPCSTCPPGETNTITTRTVGQCPQCFCVPAHTPTVTPTIPSPSGPSDSWPTCSADLPCSSCSAGETTTTTTKTVGQRPQCVCVSTQDPTATGPSPGGPSDSWPTPSGPSDSWPTVMNCPTELPCSKCPFGETTITATDTVGECPQCFCVPGSKPTVTPPPTPSPSDPWPTFTPTSACLPAPCTPCGTASHPTLTWTGTQCPTCTCVPGAPVATPPAPPKPTTTSSCLPLPCPLCPKPSIGTSTTSAGATPGSPCFCTCLPPPTTTTTKCIIPPCVPCIGDHGCPPCTPICFPDPGPTPTFTNPPPGTDIPTPPPFPTVEPDPEVPTFP</sequence>
<accession>A0A4Y7T088</accession>
<feature type="region of interest" description="Disordered" evidence="1">
    <location>
        <begin position="344"/>
        <end position="375"/>
    </location>
</feature>
<evidence type="ECO:0000313" key="4">
    <source>
        <dbReference type="Proteomes" id="UP000298030"/>
    </source>
</evidence>
<feature type="signal peptide" evidence="2">
    <location>
        <begin position="1"/>
        <end position="25"/>
    </location>
</feature>
<feature type="compositionally biased region" description="Low complexity" evidence="1">
    <location>
        <begin position="134"/>
        <end position="157"/>
    </location>
</feature>
<evidence type="ECO:0000313" key="3">
    <source>
        <dbReference type="EMBL" id="TEB27540.1"/>
    </source>
</evidence>
<organism evidence="3 4">
    <name type="scientific">Coprinellus micaceus</name>
    <name type="common">Glistening ink-cap mushroom</name>
    <name type="synonym">Coprinus micaceus</name>
    <dbReference type="NCBI Taxonomy" id="71717"/>
    <lineage>
        <taxon>Eukaryota</taxon>
        <taxon>Fungi</taxon>
        <taxon>Dikarya</taxon>
        <taxon>Basidiomycota</taxon>
        <taxon>Agaricomycotina</taxon>
        <taxon>Agaricomycetes</taxon>
        <taxon>Agaricomycetidae</taxon>
        <taxon>Agaricales</taxon>
        <taxon>Agaricineae</taxon>
        <taxon>Psathyrellaceae</taxon>
        <taxon>Coprinellus</taxon>
    </lineage>
</organism>
<keyword evidence="2" id="KW-0732">Signal</keyword>
<dbReference type="OrthoDB" id="10658988at2759"/>
<protein>
    <recommendedName>
        <fullName evidence="5">Antistasin-like domain-containing protein</fullName>
    </recommendedName>
</protein>
<evidence type="ECO:0008006" key="5">
    <source>
        <dbReference type="Google" id="ProtNLM"/>
    </source>
</evidence>
<feature type="chain" id="PRO_5021302116" description="Antistasin-like domain-containing protein" evidence="2">
    <location>
        <begin position="26"/>
        <end position="375"/>
    </location>
</feature>
<dbReference type="AlphaFoldDB" id="A0A4Y7T088"/>
<keyword evidence="4" id="KW-1185">Reference proteome</keyword>